<protein>
    <submittedName>
        <fullName evidence="6">CIA30-domain-containing protein</fullName>
    </submittedName>
</protein>
<dbReference type="EMBL" id="ML121554">
    <property type="protein sequence ID" value="RPB22136.1"/>
    <property type="molecule type" value="Genomic_DNA"/>
</dbReference>
<dbReference type="InterPro" id="IPR013857">
    <property type="entry name" value="NADH-UbQ_OxRdtase-assoc_prot30"/>
</dbReference>
<name>A0A3N4LHD1_9PEZI</name>
<evidence type="ECO:0000313" key="7">
    <source>
        <dbReference type="Proteomes" id="UP000267821"/>
    </source>
</evidence>
<sequence length="264" mass="29585">MRATHLLRTATGGAGFWARTFDVLKRNTERAIKFQAITDTFADLPIAQFRTPADVKSIKVFSDAELGGFSTASLTLIAPHHSYPTELPPPPPPPCPGSPPHPYALFWGSISTELPPTRPEIQRSGYAAFRTRSPKATLFGSNLMDIDPYTYLALRINSDGSRYYVNLQTDGIVPTDIHQHRLLAENPGGWETVYIPFKEFVRTNNGVVVWPADLLRSRLRTVGIGLIDRVPGPFRLAVDRIWATDRIRPEDEQPPERNLRDEVD</sequence>
<dbReference type="GO" id="GO:0005739">
    <property type="term" value="C:mitochondrion"/>
    <property type="evidence" value="ECO:0007669"/>
    <property type="project" value="UniProtKB-SubCell"/>
</dbReference>
<dbReference type="SUPFAM" id="SSF49785">
    <property type="entry name" value="Galactose-binding domain-like"/>
    <property type="match status" value="1"/>
</dbReference>
<evidence type="ECO:0000313" key="6">
    <source>
        <dbReference type="EMBL" id="RPB22136.1"/>
    </source>
</evidence>
<dbReference type="InterPro" id="IPR039131">
    <property type="entry name" value="NDUFAF1"/>
</dbReference>
<gene>
    <name evidence="6" type="ORF">L211DRAFT_840017</name>
</gene>
<dbReference type="OrthoDB" id="42561at2759"/>
<keyword evidence="7" id="KW-1185">Reference proteome</keyword>
<dbReference type="GO" id="GO:0010257">
    <property type="term" value="P:NADH dehydrogenase complex assembly"/>
    <property type="evidence" value="ECO:0007669"/>
    <property type="project" value="TreeGrafter"/>
</dbReference>
<evidence type="ECO:0000256" key="4">
    <source>
        <dbReference type="ARBA" id="ARBA00023186"/>
    </source>
</evidence>
<dbReference type="PANTHER" id="PTHR13194">
    <property type="entry name" value="COMPLEX I INTERMEDIATE-ASSOCIATED PROTEIN 30"/>
    <property type="match status" value="1"/>
</dbReference>
<keyword evidence="4" id="KW-0143">Chaperone</keyword>
<dbReference type="Pfam" id="PF08547">
    <property type="entry name" value="CIA30"/>
    <property type="match status" value="1"/>
</dbReference>
<dbReference type="AlphaFoldDB" id="A0A3N4LHD1"/>
<comment type="similarity">
    <text evidence="2">Belongs to the CIA30 family.</text>
</comment>
<accession>A0A3N4LHD1</accession>
<organism evidence="6 7">
    <name type="scientific">Terfezia boudieri ATCC MYA-4762</name>
    <dbReference type="NCBI Taxonomy" id="1051890"/>
    <lineage>
        <taxon>Eukaryota</taxon>
        <taxon>Fungi</taxon>
        <taxon>Dikarya</taxon>
        <taxon>Ascomycota</taxon>
        <taxon>Pezizomycotina</taxon>
        <taxon>Pezizomycetes</taxon>
        <taxon>Pezizales</taxon>
        <taxon>Pezizaceae</taxon>
        <taxon>Terfezia</taxon>
    </lineage>
</organism>
<dbReference type="STRING" id="1051890.A0A3N4LHD1"/>
<evidence type="ECO:0000256" key="3">
    <source>
        <dbReference type="ARBA" id="ARBA00023128"/>
    </source>
</evidence>
<dbReference type="GO" id="GO:0051082">
    <property type="term" value="F:unfolded protein binding"/>
    <property type="evidence" value="ECO:0007669"/>
    <property type="project" value="TreeGrafter"/>
</dbReference>
<evidence type="ECO:0000259" key="5">
    <source>
        <dbReference type="Pfam" id="PF08547"/>
    </source>
</evidence>
<proteinExistence type="inferred from homology"/>
<dbReference type="Proteomes" id="UP000267821">
    <property type="component" value="Unassembled WGS sequence"/>
</dbReference>
<reference evidence="6 7" key="1">
    <citation type="journal article" date="2018" name="Nat. Ecol. Evol.">
        <title>Pezizomycetes genomes reveal the molecular basis of ectomycorrhizal truffle lifestyle.</title>
        <authorList>
            <person name="Murat C."/>
            <person name="Payen T."/>
            <person name="Noel B."/>
            <person name="Kuo A."/>
            <person name="Morin E."/>
            <person name="Chen J."/>
            <person name="Kohler A."/>
            <person name="Krizsan K."/>
            <person name="Balestrini R."/>
            <person name="Da Silva C."/>
            <person name="Montanini B."/>
            <person name="Hainaut M."/>
            <person name="Levati E."/>
            <person name="Barry K.W."/>
            <person name="Belfiori B."/>
            <person name="Cichocki N."/>
            <person name="Clum A."/>
            <person name="Dockter R.B."/>
            <person name="Fauchery L."/>
            <person name="Guy J."/>
            <person name="Iotti M."/>
            <person name="Le Tacon F."/>
            <person name="Lindquist E.A."/>
            <person name="Lipzen A."/>
            <person name="Malagnac F."/>
            <person name="Mello A."/>
            <person name="Molinier V."/>
            <person name="Miyauchi S."/>
            <person name="Poulain J."/>
            <person name="Riccioni C."/>
            <person name="Rubini A."/>
            <person name="Sitrit Y."/>
            <person name="Splivallo R."/>
            <person name="Traeger S."/>
            <person name="Wang M."/>
            <person name="Zifcakova L."/>
            <person name="Wipf D."/>
            <person name="Zambonelli A."/>
            <person name="Paolocci F."/>
            <person name="Nowrousian M."/>
            <person name="Ottonello S."/>
            <person name="Baldrian P."/>
            <person name="Spatafora J.W."/>
            <person name="Henrissat B."/>
            <person name="Nagy L.G."/>
            <person name="Aury J.M."/>
            <person name="Wincker P."/>
            <person name="Grigoriev I.V."/>
            <person name="Bonfante P."/>
            <person name="Martin F.M."/>
        </authorList>
    </citation>
    <scope>NUCLEOTIDE SEQUENCE [LARGE SCALE GENOMIC DNA]</scope>
    <source>
        <strain evidence="6 7">ATCC MYA-4762</strain>
    </source>
</reference>
<dbReference type="InterPro" id="IPR008979">
    <property type="entry name" value="Galactose-bd-like_sf"/>
</dbReference>
<dbReference type="PANTHER" id="PTHR13194:SF18">
    <property type="entry name" value="COMPLEX I INTERMEDIATE-ASSOCIATED PROTEIN 30, MITOCHONDRIAL"/>
    <property type="match status" value="1"/>
</dbReference>
<dbReference type="InParanoid" id="A0A3N4LHD1"/>
<feature type="domain" description="NADH:ubiquinone oxidoreductase intermediate-associated protein 30" evidence="5">
    <location>
        <begin position="48"/>
        <end position="238"/>
    </location>
</feature>
<evidence type="ECO:0000256" key="1">
    <source>
        <dbReference type="ARBA" id="ARBA00004173"/>
    </source>
</evidence>
<keyword evidence="3" id="KW-0496">Mitochondrion</keyword>
<comment type="subcellular location">
    <subcellularLocation>
        <location evidence="1">Mitochondrion</location>
    </subcellularLocation>
</comment>
<dbReference type="GO" id="GO:0006120">
    <property type="term" value="P:mitochondrial electron transport, NADH to ubiquinone"/>
    <property type="evidence" value="ECO:0007669"/>
    <property type="project" value="TreeGrafter"/>
</dbReference>
<evidence type="ECO:0000256" key="2">
    <source>
        <dbReference type="ARBA" id="ARBA00007884"/>
    </source>
</evidence>